<gene>
    <name evidence="1" type="ORF">MtrunA17_Chr1g0182441</name>
</gene>
<proteinExistence type="predicted"/>
<comment type="caution">
    <text evidence="1">The sequence shown here is derived from an EMBL/GenBank/DDBJ whole genome shotgun (WGS) entry which is preliminary data.</text>
</comment>
<reference evidence="2" key="1">
    <citation type="journal article" date="2018" name="Nat. Plants">
        <title>Whole-genome landscape of Medicago truncatula symbiotic genes.</title>
        <authorList>
            <person name="Pecrix Y."/>
            <person name="Staton S.E."/>
            <person name="Sallet E."/>
            <person name="Lelandais-Briere C."/>
            <person name="Moreau S."/>
            <person name="Carrere S."/>
            <person name="Blein T."/>
            <person name="Jardinaud M.F."/>
            <person name="Latrasse D."/>
            <person name="Zouine M."/>
            <person name="Zahm M."/>
            <person name="Kreplak J."/>
            <person name="Mayjonade B."/>
            <person name="Satge C."/>
            <person name="Perez M."/>
            <person name="Cauet S."/>
            <person name="Marande W."/>
            <person name="Chantry-Darmon C."/>
            <person name="Lopez-Roques C."/>
            <person name="Bouchez O."/>
            <person name="Berard A."/>
            <person name="Debelle F."/>
            <person name="Munos S."/>
            <person name="Bendahmane A."/>
            <person name="Berges H."/>
            <person name="Niebel A."/>
            <person name="Buitink J."/>
            <person name="Frugier F."/>
            <person name="Benhamed M."/>
            <person name="Crespi M."/>
            <person name="Gouzy J."/>
            <person name="Gamas P."/>
        </authorList>
    </citation>
    <scope>NUCLEOTIDE SEQUENCE [LARGE SCALE GENOMIC DNA]</scope>
    <source>
        <strain evidence="2">cv. Jemalong A17</strain>
    </source>
</reference>
<evidence type="ECO:0000313" key="1">
    <source>
        <dbReference type="EMBL" id="RHN79905.1"/>
    </source>
</evidence>
<dbReference type="EMBL" id="PSQE01000001">
    <property type="protein sequence ID" value="RHN79905.1"/>
    <property type="molecule type" value="Genomic_DNA"/>
</dbReference>
<dbReference type="Gramene" id="rna3760">
    <property type="protein sequence ID" value="RHN79905.1"/>
    <property type="gene ID" value="gene3760"/>
</dbReference>
<name>A0A396JUM4_MEDTR</name>
<dbReference type="Proteomes" id="UP000265566">
    <property type="component" value="Chromosome 1"/>
</dbReference>
<dbReference type="AlphaFoldDB" id="A0A396JUM4"/>
<organism evidence="1 2">
    <name type="scientific">Medicago truncatula</name>
    <name type="common">Barrel medic</name>
    <name type="synonym">Medicago tribuloides</name>
    <dbReference type="NCBI Taxonomy" id="3880"/>
    <lineage>
        <taxon>Eukaryota</taxon>
        <taxon>Viridiplantae</taxon>
        <taxon>Streptophyta</taxon>
        <taxon>Embryophyta</taxon>
        <taxon>Tracheophyta</taxon>
        <taxon>Spermatophyta</taxon>
        <taxon>Magnoliopsida</taxon>
        <taxon>eudicotyledons</taxon>
        <taxon>Gunneridae</taxon>
        <taxon>Pentapetalae</taxon>
        <taxon>rosids</taxon>
        <taxon>fabids</taxon>
        <taxon>Fabales</taxon>
        <taxon>Fabaceae</taxon>
        <taxon>Papilionoideae</taxon>
        <taxon>50 kb inversion clade</taxon>
        <taxon>NPAAA clade</taxon>
        <taxon>Hologalegina</taxon>
        <taxon>IRL clade</taxon>
        <taxon>Trifolieae</taxon>
        <taxon>Medicago</taxon>
    </lineage>
</organism>
<evidence type="ECO:0000313" key="2">
    <source>
        <dbReference type="Proteomes" id="UP000265566"/>
    </source>
</evidence>
<sequence length="49" mass="5849">MKKKEIEDRIPDVSSFLSFYLVYHLLYNCEDPATLVIRNKKKGMFVVLR</sequence>
<accession>A0A396JUM4</accession>
<protein>
    <submittedName>
        <fullName evidence="1">Uncharacterized protein</fullName>
    </submittedName>
</protein>